<sequence>MTRIVFAGGGTAGHIEPALAVARHWMMSHPDSELIFLGTSSGLENRLVPEAGFKLSLITKVRISRKLSPSLLATPFTLVRSISQVYKVLEGADLLVGFGGYVSGPAYLAARIRRIPFVIHEANARPGIANQLGALFTEHAAIAYPVASGKLSGALLAGLPLRPDVDIAFHSAESDWAKARTDAKVRIGFNPTQPVIFIFGGSQGSVAINSVIEGARSQLGESGMQILHSVGANNHLPESDSNYKAVSYISDMATAYLAADLIISRSGAVSCSEINTLGRYALFIPLPVGNGEQELNAMTLVADSRAEIVMQRDFTSSWLTENISRLLSASLKAPVAGSRKDIDASSKMVALMEFAIAGGK</sequence>
<keyword evidence="3" id="KW-0328">Glycosyltransferase</keyword>
<keyword evidence="8" id="KW-0131">Cell cycle</keyword>
<dbReference type="HAMAP" id="MF_00033">
    <property type="entry name" value="MurG"/>
    <property type="match status" value="1"/>
</dbReference>
<dbReference type="InterPro" id="IPR007235">
    <property type="entry name" value="Glyco_trans_28_C"/>
</dbReference>
<protein>
    <submittedName>
        <fullName evidence="12">Unannotated protein</fullName>
    </submittedName>
</protein>
<evidence type="ECO:0000256" key="5">
    <source>
        <dbReference type="ARBA" id="ARBA00022960"/>
    </source>
</evidence>
<dbReference type="InterPro" id="IPR004276">
    <property type="entry name" value="GlycoTrans_28_N"/>
</dbReference>
<gene>
    <name evidence="12" type="ORF">UFOPK4080_00123</name>
</gene>
<reference evidence="12" key="1">
    <citation type="submission" date="2020-05" db="EMBL/GenBank/DDBJ databases">
        <authorList>
            <person name="Chiriac C."/>
            <person name="Salcher M."/>
            <person name="Ghai R."/>
            <person name="Kavagutti S V."/>
        </authorList>
    </citation>
    <scope>NUCLEOTIDE SEQUENCE</scope>
</reference>
<name>A0A6J5YNJ1_9ZZZZ</name>
<dbReference type="InterPro" id="IPR006009">
    <property type="entry name" value="GlcNAc_MurG"/>
</dbReference>
<dbReference type="Pfam" id="PF04101">
    <property type="entry name" value="Glyco_tran_28_C"/>
    <property type="match status" value="1"/>
</dbReference>
<dbReference type="GO" id="GO:0005975">
    <property type="term" value="P:carbohydrate metabolic process"/>
    <property type="evidence" value="ECO:0007669"/>
    <property type="project" value="InterPro"/>
</dbReference>
<evidence type="ECO:0000256" key="2">
    <source>
        <dbReference type="ARBA" id="ARBA00022618"/>
    </source>
</evidence>
<evidence type="ECO:0000256" key="4">
    <source>
        <dbReference type="ARBA" id="ARBA00022679"/>
    </source>
</evidence>
<evidence type="ECO:0000256" key="9">
    <source>
        <dbReference type="ARBA" id="ARBA00023316"/>
    </source>
</evidence>
<evidence type="ECO:0000259" key="11">
    <source>
        <dbReference type="Pfam" id="PF04101"/>
    </source>
</evidence>
<dbReference type="PANTHER" id="PTHR21015:SF22">
    <property type="entry name" value="GLYCOSYLTRANSFERASE"/>
    <property type="match status" value="1"/>
</dbReference>
<keyword evidence="6" id="KW-0573">Peptidoglycan synthesis</keyword>
<dbReference type="GO" id="GO:0009252">
    <property type="term" value="P:peptidoglycan biosynthetic process"/>
    <property type="evidence" value="ECO:0007669"/>
    <property type="project" value="UniProtKB-KW"/>
</dbReference>
<proteinExistence type="inferred from homology"/>
<evidence type="ECO:0000256" key="6">
    <source>
        <dbReference type="ARBA" id="ARBA00022984"/>
    </source>
</evidence>
<keyword evidence="9" id="KW-0961">Cell wall biogenesis/degradation</keyword>
<dbReference type="Gene3D" id="3.40.50.2000">
    <property type="entry name" value="Glycogen Phosphorylase B"/>
    <property type="match status" value="2"/>
</dbReference>
<evidence type="ECO:0000313" key="12">
    <source>
        <dbReference type="EMBL" id="CAB4330467.1"/>
    </source>
</evidence>
<keyword evidence="7" id="KW-0472">Membrane</keyword>
<dbReference type="PANTHER" id="PTHR21015">
    <property type="entry name" value="UDP-N-ACETYLGLUCOSAMINE--N-ACETYLMURAMYL-(PENTAPEPTIDE) PYROPHOSPHORYL-UNDECAPRENOL N-ACETYLGLUCOSAMINE TRANSFERASE 1"/>
    <property type="match status" value="1"/>
</dbReference>
<evidence type="ECO:0000256" key="1">
    <source>
        <dbReference type="ARBA" id="ARBA00022475"/>
    </source>
</evidence>
<keyword evidence="5" id="KW-0133">Cell shape</keyword>
<evidence type="ECO:0000256" key="8">
    <source>
        <dbReference type="ARBA" id="ARBA00023306"/>
    </source>
</evidence>
<dbReference type="CDD" id="cd03785">
    <property type="entry name" value="GT28_MurG"/>
    <property type="match status" value="1"/>
</dbReference>
<dbReference type="GO" id="GO:0071555">
    <property type="term" value="P:cell wall organization"/>
    <property type="evidence" value="ECO:0007669"/>
    <property type="project" value="UniProtKB-KW"/>
</dbReference>
<dbReference type="EMBL" id="CAESAG010000007">
    <property type="protein sequence ID" value="CAB4330467.1"/>
    <property type="molecule type" value="Genomic_DNA"/>
</dbReference>
<dbReference type="GO" id="GO:0050511">
    <property type="term" value="F:undecaprenyldiphospho-muramoylpentapeptide beta-N-acetylglucosaminyltransferase activity"/>
    <property type="evidence" value="ECO:0007669"/>
    <property type="project" value="InterPro"/>
</dbReference>
<keyword evidence="2" id="KW-0132">Cell division</keyword>
<evidence type="ECO:0000259" key="10">
    <source>
        <dbReference type="Pfam" id="PF03033"/>
    </source>
</evidence>
<accession>A0A6J5YNJ1</accession>
<dbReference type="AlphaFoldDB" id="A0A6J5YNJ1"/>
<evidence type="ECO:0000256" key="7">
    <source>
        <dbReference type="ARBA" id="ARBA00023136"/>
    </source>
</evidence>
<keyword evidence="1" id="KW-1003">Cell membrane</keyword>
<organism evidence="12">
    <name type="scientific">freshwater metagenome</name>
    <dbReference type="NCBI Taxonomy" id="449393"/>
    <lineage>
        <taxon>unclassified sequences</taxon>
        <taxon>metagenomes</taxon>
        <taxon>ecological metagenomes</taxon>
    </lineage>
</organism>
<feature type="domain" description="Glycosyltransferase family 28 N-terminal" evidence="10">
    <location>
        <begin position="4"/>
        <end position="140"/>
    </location>
</feature>
<dbReference type="GO" id="GO:0008360">
    <property type="term" value="P:regulation of cell shape"/>
    <property type="evidence" value="ECO:0007669"/>
    <property type="project" value="UniProtKB-KW"/>
</dbReference>
<keyword evidence="4" id="KW-0808">Transferase</keyword>
<dbReference type="Pfam" id="PF03033">
    <property type="entry name" value="Glyco_transf_28"/>
    <property type="match status" value="1"/>
</dbReference>
<evidence type="ECO:0000256" key="3">
    <source>
        <dbReference type="ARBA" id="ARBA00022676"/>
    </source>
</evidence>
<dbReference type="SUPFAM" id="SSF53756">
    <property type="entry name" value="UDP-Glycosyltransferase/glycogen phosphorylase"/>
    <property type="match status" value="1"/>
</dbReference>
<feature type="domain" description="Glycosyl transferase family 28 C-terminal" evidence="11">
    <location>
        <begin position="195"/>
        <end position="334"/>
    </location>
</feature>
<dbReference type="GO" id="GO:0051301">
    <property type="term" value="P:cell division"/>
    <property type="evidence" value="ECO:0007669"/>
    <property type="project" value="UniProtKB-KW"/>
</dbReference>